<organism evidence="2">
    <name type="scientific">Dolopus genitalis</name>
    <name type="common">Giant Australian assassin fly</name>
    <name type="synonym">Asilus genitalis</name>
    <dbReference type="NCBI Taxonomy" id="2488630"/>
    <lineage>
        <taxon>Eukaryota</taxon>
        <taxon>Metazoa</taxon>
        <taxon>Ecdysozoa</taxon>
        <taxon>Arthropoda</taxon>
        <taxon>Hexapoda</taxon>
        <taxon>Insecta</taxon>
        <taxon>Pterygota</taxon>
        <taxon>Neoptera</taxon>
        <taxon>Endopterygota</taxon>
        <taxon>Diptera</taxon>
        <taxon>Brachycera</taxon>
        <taxon>Muscomorpha</taxon>
        <taxon>Asiloidea</taxon>
        <taxon>Asilidae</taxon>
        <taxon>Asilinae</taxon>
        <taxon>Dolopus</taxon>
    </lineage>
</organism>
<dbReference type="PANTHER" id="PTHR37685:SF1">
    <property type="entry name" value="GEO11136P1-RELATED"/>
    <property type="match status" value="1"/>
</dbReference>
<name>A0A3G5BIA7_DOLGE</name>
<feature type="chain" id="PRO_5018173797" evidence="1">
    <location>
        <begin position="22"/>
        <end position="120"/>
    </location>
</feature>
<dbReference type="PANTHER" id="PTHR37685">
    <property type="entry name" value="GEO11136P1-RELATED"/>
    <property type="match status" value="1"/>
</dbReference>
<feature type="signal peptide" evidence="1">
    <location>
        <begin position="1"/>
        <end position="21"/>
    </location>
</feature>
<protein>
    <submittedName>
        <fullName evidence="2">Venom polypeptide</fullName>
    </submittedName>
</protein>
<dbReference type="PROSITE" id="PS51257">
    <property type="entry name" value="PROKAR_LIPOPROTEIN"/>
    <property type="match status" value="1"/>
</dbReference>
<evidence type="ECO:0000313" key="2">
    <source>
        <dbReference type="EMBL" id="AYV99521.1"/>
    </source>
</evidence>
<dbReference type="EMBL" id="MK075118">
    <property type="protein sequence ID" value="AYV99521.1"/>
    <property type="molecule type" value="mRNA"/>
</dbReference>
<keyword evidence="1" id="KW-0732">Signal</keyword>
<sequence>MKSFGVLALLVIAACVAESYAQSHNVVFGSIQPGDRKLFQQIVMKKAKTLRVVSEDVQYPPKGVVGQNLITGIRVTDQYTNGKGGYSTLVAGGPGQRDVTLHFKSQRGHGYNFIVEYYGR</sequence>
<dbReference type="InterPro" id="IPR031734">
    <property type="entry name" value="MBF2"/>
</dbReference>
<evidence type="ECO:0000256" key="1">
    <source>
        <dbReference type="SAM" id="SignalP"/>
    </source>
</evidence>
<proteinExistence type="evidence at transcript level"/>
<accession>A0A3G5BIA7</accession>
<dbReference type="Pfam" id="PF15868">
    <property type="entry name" value="MBF2"/>
    <property type="match status" value="1"/>
</dbReference>
<reference evidence="2" key="1">
    <citation type="journal article" date="2018" name="Toxins">
        <title>Buzz kill: function and proteomic composition of venom from the giant assassin fly Dolopus genitalis (Diptera: Asilidae).</title>
        <authorList>
            <person name="Walker A.A."/>
            <person name="Dobson J."/>
            <person name="Jin J."/>
            <person name="Robinson S.D."/>
            <person name="Herzig V."/>
            <person name="Vetter I."/>
            <person name="King G.F."/>
            <person name="Fry B.G."/>
        </authorList>
    </citation>
    <scope>NUCLEOTIDE SEQUENCE</scope>
    <source>
        <strain evidence="2">U-Asilidin11-Dg1</strain>
        <tissue evidence="2">Venom/thoracic glands</tissue>
    </source>
</reference>
<dbReference type="AlphaFoldDB" id="A0A3G5BIA7"/>